<evidence type="ECO:0000313" key="2">
    <source>
        <dbReference type="Proteomes" id="UP000887013"/>
    </source>
</evidence>
<comment type="caution">
    <text evidence="1">The sequence shown here is derived from an EMBL/GenBank/DDBJ whole genome shotgun (WGS) entry which is preliminary data.</text>
</comment>
<sequence>MNHLYCPYLMINFGNKINLTRVYGSVNATTHFMQRIENKKARSPFAVRCDAEGTNDTENRYLNLNKVPDISRIERLQISVAEITAGVSNPPSNFHCLRTALRPVQIDE</sequence>
<reference evidence="1" key="1">
    <citation type="submission" date="2020-08" db="EMBL/GenBank/DDBJ databases">
        <title>Multicomponent nature underlies the extraordinary mechanical properties of spider dragline silk.</title>
        <authorList>
            <person name="Kono N."/>
            <person name="Nakamura H."/>
            <person name="Mori M."/>
            <person name="Yoshida Y."/>
            <person name="Ohtoshi R."/>
            <person name="Malay A.D."/>
            <person name="Moran D.A.P."/>
            <person name="Tomita M."/>
            <person name="Numata K."/>
            <person name="Arakawa K."/>
        </authorList>
    </citation>
    <scope>NUCLEOTIDE SEQUENCE</scope>
</reference>
<dbReference type="AlphaFoldDB" id="A0A8X6QRT3"/>
<protein>
    <submittedName>
        <fullName evidence="1">Uncharacterized protein</fullName>
    </submittedName>
</protein>
<accession>A0A8X6QRT3</accession>
<evidence type="ECO:0000313" key="1">
    <source>
        <dbReference type="EMBL" id="GFU40994.1"/>
    </source>
</evidence>
<gene>
    <name evidence="1" type="ORF">NPIL_569161</name>
</gene>
<organism evidence="1 2">
    <name type="scientific">Nephila pilipes</name>
    <name type="common">Giant wood spider</name>
    <name type="synonym">Nephila maculata</name>
    <dbReference type="NCBI Taxonomy" id="299642"/>
    <lineage>
        <taxon>Eukaryota</taxon>
        <taxon>Metazoa</taxon>
        <taxon>Ecdysozoa</taxon>
        <taxon>Arthropoda</taxon>
        <taxon>Chelicerata</taxon>
        <taxon>Arachnida</taxon>
        <taxon>Araneae</taxon>
        <taxon>Araneomorphae</taxon>
        <taxon>Entelegynae</taxon>
        <taxon>Araneoidea</taxon>
        <taxon>Nephilidae</taxon>
        <taxon>Nephila</taxon>
    </lineage>
</organism>
<dbReference type="Proteomes" id="UP000887013">
    <property type="component" value="Unassembled WGS sequence"/>
</dbReference>
<proteinExistence type="predicted"/>
<dbReference type="EMBL" id="BMAW01084991">
    <property type="protein sequence ID" value="GFU40994.1"/>
    <property type="molecule type" value="Genomic_DNA"/>
</dbReference>
<keyword evidence="2" id="KW-1185">Reference proteome</keyword>
<name>A0A8X6QRT3_NEPPI</name>